<name>A0ABV3ERC0_9ACTN</name>
<protein>
    <submittedName>
        <fullName evidence="3">Alpha/beta hydrolase</fullName>
    </submittedName>
</protein>
<organism evidence="3 4">
    <name type="scientific">Streptomyces chilikensis</name>
    <dbReference type="NCBI Taxonomy" id="1194079"/>
    <lineage>
        <taxon>Bacteria</taxon>
        <taxon>Bacillati</taxon>
        <taxon>Actinomycetota</taxon>
        <taxon>Actinomycetes</taxon>
        <taxon>Kitasatosporales</taxon>
        <taxon>Streptomycetaceae</taxon>
        <taxon>Streptomyces</taxon>
    </lineage>
</organism>
<dbReference type="InterPro" id="IPR022742">
    <property type="entry name" value="Hydrolase_4"/>
</dbReference>
<comment type="caution">
    <text evidence="3">The sequence shown here is derived from an EMBL/GenBank/DDBJ whole genome shotgun (WGS) entry which is preliminary data.</text>
</comment>
<evidence type="ECO:0000259" key="2">
    <source>
        <dbReference type="Pfam" id="PF22316"/>
    </source>
</evidence>
<evidence type="ECO:0000313" key="3">
    <source>
        <dbReference type="EMBL" id="MEU9578709.1"/>
    </source>
</evidence>
<feature type="domain" description="BCE-2095-like N-terminal" evidence="2">
    <location>
        <begin position="13"/>
        <end position="114"/>
    </location>
</feature>
<proteinExistence type="predicted"/>
<dbReference type="EMBL" id="JBEZNA010000033">
    <property type="protein sequence ID" value="MEU9578709.1"/>
    <property type="molecule type" value="Genomic_DNA"/>
</dbReference>
<dbReference type="Proteomes" id="UP001551584">
    <property type="component" value="Unassembled WGS sequence"/>
</dbReference>
<evidence type="ECO:0000259" key="1">
    <source>
        <dbReference type="Pfam" id="PF12146"/>
    </source>
</evidence>
<dbReference type="Pfam" id="PF22316">
    <property type="entry name" value="ABhydrolase-like_N"/>
    <property type="match status" value="1"/>
</dbReference>
<accession>A0ABV3ERC0</accession>
<reference evidence="3 4" key="1">
    <citation type="submission" date="2024-06" db="EMBL/GenBank/DDBJ databases">
        <title>The Natural Products Discovery Center: Release of the First 8490 Sequenced Strains for Exploring Actinobacteria Biosynthetic Diversity.</title>
        <authorList>
            <person name="Kalkreuter E."/>
            <person name="Kautsar S.A."/>
            <person name="Yang D."/>
            <person name="Bader C.D."/>
            <person name="Teijaro C.N."/>
            <person name="Fluegel L."/>
            <person name="Davis C.M."/>
            <person name="Simpson J.R."/>
            <person name="Lauterbach L."/>
            <person name="Steele A.D."/>
            <person name="Gui C."/>
            <person name="Meng S."/>
            <person name="Li G."/>
            <person name="Viehrig K."/>
            <person name="Ye F."/>
            <person name="Su P."/>
            <person name="Kiefer A.F."/>
            <person name="Nichols A."/>
            <person name="Cepeda A.J."/>
            <person name="Yan W."/>
            <person name="Fan B."/>
            <person name="Jiang Y."/>
            <person name="Adhikari A."/>
            <person name="Zheng C.-J."/>
            <person name="Schuster L."/>
            <person name="Cowan T.M."/>
            <person name="Smanski M.J."/>
            <person name="Chevrette M.G."/>
            <person name="De Carvalho L.P.S."/>
            <person name="Shen B."/>
        </authorList>
    </citation>
    <scope>NUCLEOTIDE SEQUENCE [LARGE SCALE GENOMIC DNA]</scope>
    <source>
        <strain evidence="3 4">NPDC048117</strain>
    </source>
</reference>
<keyword evidence="3" id="KW-0378">Hydrolase</keyword>
<gene>
    <name evidence="3" type="ORF">AB0D95_15840</name>
</gene>
<dbReference type="Pfam" id="PF12146">
    <property type="entry name" value="Hydrolase_4"/>
    <property type="match status" value="1"/>
</dbReference>
<dbReference type="InterPro" id="IPR029058">
    <property type="entry name" value="AB_hydrolase_fold"/>
</dbReference>
<dbReference type="SUPFAM" id="SSF53474">
    <property type="entry name" value="alpha/beta-Hydrolases"/>
    <property type="match status" value="1"/>
</dbReference>
<feature type="domain" description="Serine aminopeptidase S33" evidence="1">
    <location>
        <begin position="183"/>
        <end position="248"/>
    </location>
</feature>
<dbReference type="InterPro" id="IPR054527">
    <property type="entry name" value="BCE_2095-like_N"/>
</dbReference>
<dbReference type="RefSeq" id="WP_359272960.1">
    <property type="nucleotide sequence ID" value="NZ_JBEZNA010000033.1"/>
</dbReference>
<dbReference type="GO" id="GO:0016787">
    <property type="term" value="F:hydrolase activity"/>
    <property type="evidence" value="ECO:0007669"/>
    <property type="project" value="UniProtKB-KW"/>
</dbReference>
<sequence>MTSEEPSAALLAYRRLDDEVYRCYEQGRLEDGIRLLAAPPAELRPWRAELAYLLACLQGAAGRPGEALETLRGALAAGDWWDPAVLEGEEDFAEVRRLPGFPPLREEAARRWEEGRRTTREHDLLVRPGTPSVRGVLLALHGAEESERDAVRAWRPALRAGFTVLAVRSSWRTSPNYRTWPRGPRASEALDEVDAAVAAHAGELEGRPLFLAGFSAGGRVALRWALSRGRGAVAGVVAVAPAISVDELPDAPDAPDAPDVPDVPAVTHLVVGADDDLLDDVRELAGHLPGCRLEVVEGAGHEVPAGAVGRILGDWAGAATTASGAERAAVRG</sequence>
<evidence type="ECO:0000313" key="4">
    <source>
        <dbReference type="Proteomes" id="UP001551584"/>
    </source>
</evidence>
<keyword evidence="4" id="KW-1185">Reference proteome</keyword>
<dbReference type="Gene3D" id="3.40.50.1820">
    <property type="entry name" value="alpha/beta hydrolase"/>
    <property type="match status" value="2"/>
</dbReference>